<dbReference type="InterPro" id="IPR011335">
    <property type="entry name" value="Restrct_endonuc-II-like"/>
</dbReference>
<sequence>MSESNNLNDARAKIQTDWIDNGCQLAWLIDPKTETTFIYRADGSIQINRTFDQSLSGEDVLPGFELDLTELR</sequence>
<dbReference type="SUPFAM" id="SSF52980">
    <property type="entry name" value="Restriction endonuclease-like"/>
    <property type="match status" value="1"/>
</dbReference>
<gene>
    <name evidence="2" type="ORF">DYU11_16425</name>
</gene>
<feature type="domain" description="Putative restriction endonuclease" evidence="1">
    <location>
        <begin position="2"/>
        <end position="68"/>
    </location>
</feature>
<evidence type="ECO:0000313" key="3">
    <source>
        <dbReference type="Proteomes" id="UP000283523"/>
    </source>
</evidence>
<dbReference type="Gene3D" id="3.90.1570.10">
    <property type="entry name" value="tt1808, chain A"/>
    <property type="match status" value="1"/>
</dbReference>
<proteinExistence type="predicted"/>
<name>A0A418M925_9BACT</name>
<dbReference type="AlphaFoldDB" id="A0A418M925"/>
<evidence type="ECO:0000313" key="2">
    <source>
        <dbReference type="EMBL" id="RIV22595.1"/>
    </source>
</evidence>
<dbReference type="Proteomes" id="UP000283523">
    <property type="component" value="Unassembled WGS sequence"/>
</dbReference>
<protein>
    <recommendedName>
        <fullName evidence="1">Putative restriction endonuclease domain-containing protein</fullName>
    </recommendedName>
</protein>
<dbReference type="OrthoDB" id="1496131at2"/>
<reference evidence="2 3" key="1">
    <citation type="submission" date="2018-08" db="EMBL/GenBank/DDBJ databases">
        <title>Fibrisoma montanum sp. nov., isolated from Danxia mountain soil.</title>
        <authorList>
            <person name="Huang Y."/>
        </authorList>
    </citation>
    <scope>NUCLEOTIDE SEQUENCE [LARGE SCALE GENOMIC DNA]</scope>
    <source>
        <strain evidence="2 3">HYT19</strain>
    </source>
</reference>
<dbReference type="Pfam" id="PF05685">
    <property type="entry name" value="Uma2"/>
    <property type="match status" value="1"/>
</dbReference>
<dbReference type="EMBL" id="QXED01000004">
    <property type="protein sequence ID" value="RIV22595.1"/>
    <property type="molecule type" value="Genomic_DNA"/>
</dbReference>
<dbReference type="InterPro" id="IPR012296">
    <property type="entry name" value="Nuclease_put_TT1808"/>
</dbReference>
<organism evidence="2 3">
    <name type="scientific">Fibrisoma montanum</name>
    <dbReference type="NCBI Taxonomy" id="2305895"/>
    <lineage>
        <taxon>Bacteria</taxon>
        <taxon>Pseudomonadati</taxon>
        <taxon>Bacteroidota</taxon>
        <taxon>Cytophagia</taxon>
        <taxon>Cytophagales</taxon>
        <taxon>Spirosomataceae</taxon>
        <taxon>Fibrisoma</taxon>
    </lineage>
</organism>
<accession>A0A418M925</accession>
<keyword evidence="3" id="KW-1185">Reference proteome</keyword>
<dbReference type="RefSeq" id="WP_119668779.1">
    <property type="nucleotide sequence ID" value="NZ_QXED01000004.1"/>
</dbReference>
<dbReference type="CDD" id="cd06260">
    <property type="entry name" value="DUF820-like"/>
    <property type="match status" value="1"/>
</dbReference>
<evidence type="ECO:0000259" key="1">
    <source>
        <dbReference type="Pfam" id="PF05685"/>
    </source>
</evidence>
<comment type="caution">
    <text evidence="2">The sequence shown here is derived from an EMBL/GenBank/DDBJ whole genome shotgun (WGS) entry which is preliminary data.</text>
</comment>
<dbReference type="InterPro" id="IPR008538">
    <property type="entry name" value="Uma2"/>
</dbReference>